<dbReference type="GO" id="GO:0003865">
    <property type="term" value="F:3-oxo-5-alpha-steroid 4-dehydrogenase activity"/>
    <property type="evidence" value="ECO:0007669"/>
    <property type="project" value="TreeGrafter"/>
</dbReference>
<gene>
    <name evidence="16 17 18" type="primary">SRD5A1</name>
</gene>
<feature type="domain" description="3-oxo-5-alpha-steroid 4-dehydrogenase C-terminal" evidence="14">
    <location>
        <begin position="109"/>
        <end position="212"/>
    </location>
</feature>
<evidence type="ECO:0000256" key="2">
    <source>
        <dbReference type="ARBA" id="ARBA00004524"/>
    </source>
</evidence>
<evidence type="ECO:0000313" key="17">
    <source>
        <dbReference type="RefSeq" id="XP_030065446.1"/>
    </source>
</evidence>
<evidence type="ECO:0000259" key="14">
    <source>
        <dbReference type="Pfam" id="PF02544"/>
    </source>
</evidence>
<feature type="transmembrane region" description="Helical" evidence="13">
    <location>
        <begin position="12"/>
        <end position="32"/>
    </location>
</feature>
<keyword evidence="7" id="KW-0492">Microsome</keyword>
<dbReference type="GO" id="GO:0030154">
    <property type="term" value="P:cell differentiation"/>
    <property type="evidence" value="ECO:0007669"/>
    <property type="project" value="UniProtKB-KW"/>
</dbReference>
<feature type="transmembrane region" description="Helical" evidence="13">
    <location>
        <begin position="204"/>
        <end position="224"/>
    </location>
</feature>
<comment type="similarity">
    <text evidence="3">Belongs to the steroid 5-alpha reductase family.</text>
</comment>
<dbReference type="GeneID" id="115474209"/>
<feature type="transmembrane region" description="Helical" evidence="13">
    <location>
        <begin position="82"/>
        <end position="104"/>
    </location>
</feature>
<evidence type="ECO:0000256" key="5">
    <source>
        <dbReference type="ARBA" id="ARBA00022782"/>
    </source>
</evidence>
<dbReference type="PROSITE" id="PS50244">
    <property type="entry name" value="S5A_REDUCTASE"/>
    <property type="match status" value="1"/>
</dbReference>
<evidence type="ECO:0000256" key="13">
    <source>
        <dbReference type="SAM" id="Phobius"/>
    </source>
</evidence>
<dbReference type="OrthoDB" id="5788137at2759"/>
<dbReference type="AlphaFoldDB" id="A0A6P7YKD2"/>
<dbReference type="GO" id="GO:0005789">
    <property type="term" value="C:endoplasmic reticulum membrane"/>
    <property type="evidence" value="ECO:0007669"/>
    <property type="project" value="UniProtKB-SubCell"/>
</dbReference>
<reference evidence="16 17" key="1">
    <citation type="submission" date="2025-04" db="UniProtKB">
        <authorList>
            <consortium name="RefSeq"/>
        </authorList>
    </citation>
    <scope>IDENTIFICATION</scope>
</reference>
<evidence type="ECO:0000256" key="4">
    <source>
        <dbReference type="ARBA" id="ARBA00022692"/>
    </source>
</evidence>
<evidence type="ECO:0000256" key="12">
    <source>
        <dbReference type="ARBA" id="ARBA00023136"/>
    </source>
</evidence>
<dbReference type="KEGG" id="muo:115474209"/>
<name>A0A6P7YKD2_9AMPH</name>
<evidence type="ECO:0000256" key="9">
    <source>
        <dbReference type="ARBA" id="ARBA00022989"/>
    </source>
</evidence>
<keyword evidence="15" id="KW-1185">Reference proteome</keyword>
<evidence type="ECO:0000256" key="6">
    <source>
        <dbReference type="ARBA" id="ARBA00022824"/>
    </source>
</evidence>
<evidence type="ECO:0000256" key="10">
    <source>
        <dbReference type="ARBA" id="ARBA00023002"/>
    </source>
</evidence>
<keyword evidence="6" id="KW-0256">Endoplasmic reticulum</keyword>
<organism evidence="15 16">
    <name type="scientific">Microcaecilia unicolor</name>
    <dbReference type="NCBI Taxonomy" id="1415580"/>
    <lineage>
        <taxon>Eukaryota</taxon>
        <taxon>Metazoa</taxon>
        <taxon>Chordata</taxon>
        <taxon>Craniata</taxon>
        <taxon>Vertebrata</taxon>
        <taxon>Euteleostomi</taxon>
        <taxon>Amphibia</taxon>
        <taxon>Gymnophiona</taxon>
        <taxon>Siphonopidae</taxon>
        <taxon>Microcaecilia</taxon>
    </lineage>
</organism>
<evidence type="ECO:0000313" key="18">
    <source>
        <dbReference type="RefSeq" id="XP_030065455.1"/>
    </source>
</evidence>
<evidence type="ECO:0000313" key="15">
    <source>
        <dbReference type="Proteomes" id="UP000515156"/>
    </source>
</evidence>
<evidence type="ECO:0000256" key="7">
    <source>
        <dbReference type="ARBA" id="ARBA00022848"/>
    </source>
</evidence>
<accession>A0A6P7YKD2</accession>
<comment type="subcellular location">
    <subcellularLocation>
        <location evidence="1">Endoplasmic reticulum membrane</location>
        <topology evidence="1">Multi-pass membrane protein</topology>
    </subcellularLocation>
    <subcellularLocation>
        <location evidence="2">Microsome membrane</location>
    </subcellularLocation>
</comment>
<dbReference type="PANTHER" id="PTHR10556">
    <property type="entry name" value="3-OXO-5-ALPHA-STEROID 4-DEHYDROGENASE"/>
    <property type="match status" value="1"/>
</dbReference>
<protein>
    <submittedName>
        <fullName evidence="16 17">3-oxo-5-alpha-steroid 4-dehydrogenase 1</fullName>
    </submittedName>
</protein>
<evidence type="ECO:0000313" key="16">
    <source>
        <dbReference type="RefSeq" id="XP_030065438.1"/>
    </source>
</evidence>
<dbReference type="RefSeq" id="XP_030065446.1">
    <property type="nucleotide sequence ID" value="XM_030209586.1"/>
</dbReference>
<feature type="transmembrane region" description="Helical" evidence="13">
    <location>
        <begin position="110"/>
        <end position="128"/>
    </location>
</feature>
<dbReference type="GO" id="GO:0006694">
    <property type="term" value="P:steroid biosynthetic process"/>
    <property type="evidence" value="ECO:0007669"/>
    <property type="project" value="TreeGrafter"/>
</dbReference>
<keyword evidence="12 13" id="KW-0472">Membrane</keyword>
<dbReference type="RefSeq" id="XP_030065455.1">
    <property type="nucleotide sequence ID" value="XM_030209595.1"/>
</dbReference>
<proteinExistence type="inferred from homology"/>
<dbReference type="InterPro" id="IPR001104">
    <property type="entry name" value="3-oxo-5_a-steroid_4-DH_C"/>
</dbReference>
<keyword evidence="10" id="KW-0560">Oxidoreductase</keyword>
<keyword evidence="8" id="KW-0521">NADP</keyword>
<keyword evidence="5" id="KW-0221">Differentiation</keyword>
<dbReference type="Pfam" id="PF02544">
    <property type="entry name" value="Steroid_dh"/>
    <property type="match status" value="1"/>
</dbReference>
<dbReference type="CTD" id="6715"/>
<evidence type="ECO:0000256" key="3">
    <source>
        <dbReference type="ARBA" id="ARBA00007742"/>
    </source>
</evidence>
<feature type="transmembrane region" description="Helical" evidence="13">
    <location>
        <begin position="52"/>
        <end position="70"/>
    </location>
</feature>
<keyword evidence="4 13" id="KW-0812">Transmembrane</keyword>
<evidence type="ECO:0000256" key="1">
    <source>
        <dbReference type="ARBA" id="ARBA00004477"/>
    </source>
</evidence>
<dbReference type="InterPro" id="IPR039357">
    <property type="entry name" value="SRD5A/TECR"/>
</dbReference>
<dbReference type="Proteomes" id="UP000515156">
    <property type="component" value="Chromosome 1"/>
</dbReference>
<keyword evidence="11" id="KW-0443">Lipid metabolism</keyword>
<feature type="transmembrane region" description="Helical" evidence="13">
    <location>
        <begin position="149"/>
        <end position="166"/>
    </location>
</feature>
<dbReference type="PANTHER" id="PTHR10556:SF57">
    <property type="entry name" value="3-OXO-5-ALPHA-STEROID 4-DEHYDROGENASE 1"/>
    <property type="match status" value="1"/>
</dbReference>
<dbReference type="RefSeq" id="XP_030065438.1">
    <property type="nucleotide sequence ID" value="XM_030209578.1"/>
</dbReference>
<evidence type="ECO:0000256" key="8">
    <source>
        <dbReference type="ARBA" id="ARBA00022857"/>
    </source>
</evidence>
<sequence>MILPQGEPQLLTWLSWLMVAAGLLSFLMLRWVHVPYGRYSSHIFGPQLPVRLAWFMQELPALVLPLYLLVTRPTLHLAHTANCVLLAAFLCHYLHRTLIFPFLIRGGKPTPFITFTLAFVFCGYNGYLQSSYIISYAEYPPDWTRDPRFIIGISLWLTGSLINIHSDHILRNLRAPGETDYKIPRGGLFEYVSGANFFGEIVEWTGLLLLAGLFKVCLLPYYIYDFDSRAQHIISGTLKNLKTTQRGETSWFPIYINWYFQI</sequence>
<evidence type="ECO:0000256" key="11">
    <source>
        <dbReference type="ARBA" id="ARBA00023098"/>
    </source>
</evidence>
<keyword evidence="9 13" id="KW-1133">Transmembrane helix</keyword>